<keyword evidence="2 5" id="KW-0699">rRNA-binding</keyword>
<dbReference type="SUPFAM" id="SSF55174">
    <property type="entry name" value="Alpha-L RNA-binding motif"/>
    <property type="match status" value="1"/>
</dbReference>
<comment type="similarity">
    <text evidence="5">Belongs to the RqcP family.</text>
</comment>
<comment type="subunit">
    <text evidence="5">Associates with stalled 50S ribosomal subunits. Binds to RqcH, 23S rRNA and the P-site tRNA. Does not require RqcH for association with 50S subunits.</text>
</comment>
<keyword evidence="1 5" id="KW-0820">tRNA-binding</keyword>
<dbReference type="SMART" id="SM00363">
    <property type="entry name" value="S4"/>
    <property type="match status" value="1"/>
</dbReference>
<protein>
    <recommendedName>
        <fullName evidence="5">RQC P-site tRNA stabilizing factor</fullName>
        <shortName evidence="5">RqcP</shortName>
    </recommendedName>
    <alternativeName>
        <fullName evidence="5">Ribosome-associated protein quality control protein P</fullName>
    </alternativeName>
</protein>
<dbReference type="InterPro" id="IPR025490">
    <property type="entry name" value="RqcP"/>
</dbReference>
<dbReference type="PROSITE" id="PS50889">
    <property type="entry name" value="S4"/>
    <property type="match status" value="1"/>
</dbReference>
<dbReference type="HAMAP" id="MF_00871">
    <property type="entry name" value="RqcP"/>
    <property type="match status" value="1"/>
</dbReference>
<dbReference type="RefSeq" id="WP_184405893.1">
    <property type="nucleotide sequence ID" value="NZ_JACHHJ010000008.1"/>
</dbReference>
<gene>
    <name evidence="5" type="primary">rqcP</name>
    <name evidence="8" type="ORF">HNR44_003561</name>
</gene>
<accession>A0A841Q2U7</accession>
<feature type="domain" description="RNA-binding S4" evidence="7">
    <location>
        <begin position="1"/>
        <end position="61"/>
    </location>
</feature>
<dbReference type="EMBL" id="JACHHJ010000008">
    <property type="protein sequence ID" value="MBB6451548.1"/>
    <property type="molecule type" value="Genomic_DNA"/>
</dbReference>
<dbReference type="InterPro" id="IPR036986">
    <property type="entry name" value="S4_RNA-bd_sf"/>
</dbReference>
<evidence type="ECO:0000256" key="3">
    <source>
        <dbReference type="ARBA" id="ARBA00022884"/>
    </source>
</evidence>
<organism evidence="8 9">
    <name type="scientific">Geomicrobium halophilum</name>
    <dbReference type="NCBI Taxonomy" id="549000"/>
    <lineage>
        <taxon>Bacteria</taxon>
        <taxon>Bacillati</taxon>
        <taxon>Bacillota</taxon>
        <taxon>Bacilli</taxon>
        <taxon>Bacillales</taxon>
        <taxon>Geomicrobium</taxon>
    </lineage>
</organism>
<dbReference type="AlphaFoldDB" id="A0A841Q2U7"/>
<feature type="region of interest" description="Disordered" evidence="6">
    <location>
        <begin position="67"/>
        <end position="92"/>
    </location>
</feature>
<reference evidence="8 9" key="1">
    <citation type="submission" date="2020-08" db="EMBL/GenBank/DDBJ databases">
        <title>Genomic Encyclopedia of Type Strains, Phase IV (KMG-IV): sequencing the most valuable type-strain genomes for metagenomic binning, comparative biology and taxonomic classification.</title>
        <authorList>
            <person name="Goeker M."/>
        </authorList>
    </citation>
    <scope>NUCLEOTIDE SEQUENCE [LARGE SCALE GENOMIC DNA]</scope>
    <source>
        <strain evidence="8 9">DSM 21769</strain>
    </source>
</reference>
<evidence type="ECO:0000256" key="1">
    <source>
        <dbReference type="ARBA" id="ARBA00022555"/>
    </source>
</evidence>
<comment type="function">
    <text evidence="5">Key component of the ribosome quality control system (RQC), a ribosome-associated complex that mediates the extraction of incompletely synthesized nascent chains from stalled ribosomes and their subsequent degradation. RqcH recruits Ala-charged tRNA, and with RqcP directs the elongation of stalled nascent chains on 50S ribosomal subunits, leading to non-templated C-terminal alanine extensions (Ala tail). The Ala tail promotes nascent chain degradation. RqcP is associated with the translocation-like movement of the peptidyl-tRNA from the A-site into the P-site.</text>
</comment>
<dbReference type="GO" id="GO:0072344">
    <property type="term" value="P:rescue of stalled ribosome"/>
    <property type="evidence" value="ECO:0007669"/>
    <property type="project" value="UniProtKB-UniRule"/>
</dbReference>
<keyword evidence="9" id="KW-1185">Reference proteome</keyword>
<name>A0A841Q2U7_9BACL</name>
<dbReference type="GO" id="GO:0043023">
    <property type="term" value="F:ribosomal large subunit binding"/>
    <property type="evidence" value="ECO:0007669"/>
    <property type="project" value="UniProtKB-UniRule"/>
</dbReference>
<comment type="caution">
    <text evidence="8">The sequence shown here is derived from an EMBL/GenBank/DDBJ whole genome shotgun (WGS) entry which is preliminary data.</text>
</comment>
<proteinExistence type="inferred from homology"/>
<dbReference type="GO" id="GO:0019843">
    <property type="term" value="F:rRNA binding"/>
    <property type="evidence" value="ECO:0007669"/>
    <property type="project" value="UniProtKB-UniRule"/>
</dbReference>
<evidence type="ECO:0000256" key="2">
    <source>
        <dbReference type="ARBA" id="ARBA00022730"/>
    </source>
</evidence>
<keyword evidence="4 5" id="KW-0648">Protein biosynthesis</keyword>
<evidence type="ECO:0000256" key="6">
    <source>
        <dbReference type="SAM" id="MobiDB-lite"/>
    </source>
</evidence>
<dbReference type="Pfam" id="PF01479">
    <property type="entry name" value="S4"/>
    <property type="match status" value="1"/>
</dbReference>
<feature type="compositionally biased region" description="Basic and acidic residues" evidence="6">
    <location>
        <begin position="79"/>
        <end position="92"/>
    </location>
</feature>
<evidence type="ECO:0000256" key="4">
    <source>
        <dbReference type="ARBA" id="ARBA00022917"/>
    </source>
</evidence>
<dbReference type="PIRSF" id="PIRSF038881">
    <property type="entry name" value="RNAbp_HP1423"/>
    <property type="match status" value="1"/>
</dbReference>
<keyword evidence="3 5" id="KW-0694">RNA-binding</keyword>
<dbReference type="CDD" id="cd00165">
    <property type="entry name" value="S4"/>
    <property type="match status" value="1"/>
</dbReference>
<evidence type="ECO:0000259" key="7">
    <source>
        <dbReference type="SMART" id="SM00363"/>
    </source>
</evidence>
<dbReference type="GO" id="GO:0000049">
    <property type="term" value="F:tRNA binding"/>
    <property type="evidence" value="ECO:0007669"/>
    <property type="project" value="UniProtKB-UniRule"/>
</dbReference>
<dbReference type="InterPro" id="IPR002942">
    <property type="entry name" value="S4_RNA-bd"/>
</dbReference>
<keyword evidence="8" id="KW-0346">Stress response</keyword>
<evidence type="ECO:0000256" key="5">
    <source>
        <dbReference type="HAMAP-Rule" id="MF_00871"/>
    </source>
</evidence>
<evidence type="ECO:0000313" key="9">
    <source>
        <dbReference type="Proteomes" id="UP000568839"/>
    </source>
</evidence>
<dbReference type="Proteomes" id="UP000568839">
    <property type="component" value="Unassembled WGS sequence"/>
</dbReference>
<dbReference type="Gene3D" id="3.10.290.10">
    <property type="entry name" value="RNA-binding S4 domain"/>
    <property type="match status" value="1"/>
</dbReference>
<evidence type="ECO:0000313" key="8">
    <source>
        <dbReference type="EMBL" id="MBB6451548.1"/>
    </source>
</evidence>
<sequence>MRIDKFLKVSRLIKRRTIAKEVAGAGRLQVNGQVAKAGTEVVPGDEVTIRYGRKTLKVRVEHLGNAPQKEQAATMYTTLEEKKVDEESSKEL</sequence>